<evidence type="ECO:0000313" key="3">
    <source>
        <dbReference type="EMBL" id="UXI67018.1"/>
    </source>
</evidence>
<dbReference type="Gene3D" id="2.120.10.60">
    <property type="entry name" value="Tricorn protease N-terminal domain"/>
    <property type="match status" value="1"/>
</dbReference>
<dbReference type="SUPFAM" id="SSF69304">
    <property type="entry name" value="Tricorn protease N-terminal domain"/>
    <property type="match status" value="1"/>
</dbReference>
<feature type="chain" id="PRO_5046132923" description="WD40 repeat protein" evidence="2">
    <location>
        <begin position="21"/>
        <end position="313"/>
    </location>
</feature>
<reference evidence="3" key="1">
    <citation type="submission" date="2022-09" db="EMBL/GenBank/DDBJ databases">
        <title>Tahibacter sp. nov., isolated from a fresh water.</title>
        <authorList>
            <person name="Baek J.H."/>
            <person name="Lee J.K."/>
            <person name="Kim J.M."/>
            <person name="Jeon C.O."/>
        </authorList>
    </citation>
    <scope>NUCLEOTIDE SEQUENCE</scope>
    <source>
        <strain evidence="3">W38</strain>
    </source>
</reference>
<dbReference type="InterPro" id="IPR011042">
    <property type="entry name" value="6-blade_b-propeller_TolB-like"/>
</dbReference>
<feature type="signal peptide" evidence="2">
    <location>
        <begin position="1"/>
        <end position="20"/>
    </location>
</feature>
<dbReference type="PANTHER" id="PTHR36842">
    <property type="entry name" value="PROTEIN TOLB HOMOLOG"/>
    <property type="match status" value="1"/>
</dbReference>
<accession>A0ABY6BCT8</accession>
<proteinExistence type="inferred from homology"/>
<keyword evidence="2" id="KW-0732">Signal</keyword>
<dbReference type="RefSeq" id="WP_261693994.1">
    <property type="nucleotide sequence ID" value="NZ_CP104694.1"/>
</dbReference>
<evidence type="ECO:0000313" key="4">
    <source>
        <dbReference type="Proteomes" id="UP001064632"/>
    </source>
</evidence>
<dbReference type="InterPro" id="IPR011659">
    <property type="entry name" value="WD40"/>
</dbReference>
<name>A0ABY6BCT8_9GAMM</name>
<gene>
    <name evidence="3" type="ORF">N4264_20030</name>
</gene>
<protein>
    <recommendedName>
        <fullName evidence="5">WD40 repeat protein</fullName>
    </recommendedName>
</protein>
<keyword evidence="4" id="KW-1185">Reference proteome</keyword>
<dbReference type="Pfam" id="PF26549">
    <property type="entry name" value="Tricorn_N"/>
    <property type="match status" value="1"/>
</dbReference>
<organism evidence="3 4">
    <name type="scientific">Tahibacter amnicola</name>
    <dbReference type="NCBI Taxonomy" id="2976241"/>
    <lineage>
        <taxon>Bacteria</taxon>
        <taxon>Pseudomonadati</taxon>
        <taxon>Pseudomonadota</taxon>
        <taxon>Gammaproteobacteria</taxon>
        <taxon>Lysobacterales</taxon>
        <taxon>Rhodanobacteraceae</taxon>
        <taxon>Tahibacter</taxon>
    </lineage>
</organism>
<dbReference type="EMBL" id="CP104694">
    <property type="protein sequence ID" value="UXI67018.1"/>
    <property type="molecule type" value="Genomic_DNA"/>
</dbReference>
<dbReference type="SUPFAM" id="SSF82171">
    <property type="entry name" value="DPP6 N-terminal domain-like"/>
    <property type="match status" value="1"/>
</dbReference>
<dbReference type="PANTHER" id="PTHR36842:SF1">
    <property type="entry name" value="PROTEIN TOLB"/>
    <property type="match status" value="1"/>
</dbReference>
<dbReference type="Proteomes" id="UP001064632">
    <property type="component" value="Chromosome"/>
</dbReference>
<dbReference type="Pfam" id="PF07676">
    <property type="entry name" value="PD40"/>
    <property type="match status" value="2"/>
</dbReference>
<evidence type="ECO:0000256" key="2">
    <source>
        <dbReference type="SAM" id="SignalP"/>
    </source>
</evidence>
<evidence type="ECO:0008006" key="5">
    <source>
        <dbReference type="Google" id="ProtNLM"/>
    </source>
</evidence>
<dbReference type="Gene3D" id="2.120.10.30">
    <property type="entry name" value="TolB, C-terminal domain"/>
    <property type="match status" value="2"/>
</dbReference>
<evidence type="ECO:0000256" key="1">
    <source>
        <dbReference type="ARBA" id="ARBA00009820"/>
    </source>
</evidence>
<sequence length="313" mass="34428">MRLSLALLLACLAPALAATASTDRSRRLTQIINGYPAASPDGRQVVFQSNRTGRYELYVMNVDGTGVRQLTDLAGDNVTPDWSPDGRRIVFAATRDNASDVFIVDVDGKNLKRLTHSPGDDEHPHWTADGTRIVFDSARTTPDPSAAWETQWHEVFSMRPDGTDAKAHTQHRALCTYASLSPDGRRLVYRKAVPGPAFRWDLSPSERNSEIVVADADGSNEINVSRNAAFDGWPRWSPDGRRIVFASNRAGPAGVGQIYVVDADGSNLRQVSKGPWSHAQPAWAADGKRVYAYQVQEDEQGEFGNVVEWVVEP</sequence>
<comment type="similarity">
    <text evidence="1">Belongs to the TolB family.</text>
</comment>